<keyword evidence="1" id="KW-0614">Plasmid</keyword>
<keyword evidence="2" id="KW-1185">Reference proteome</keyword>
<proteinExistence type="predicted"/>
<evidence type="ECO:0008006" key="3">
    <source>
        <dbReference type="Google" id="ProtNLM"/>
    </source>
</evidence>
<dbReference type="KEGG" id="run:DR864_28640"/>
<organism evidence="1 2">
    <name type="scientific">Runella rosea</name>
    <dbReference type="NCBI Taxonomy" id="2259595"/>
    <lineage>
        <taxon>Bacteria</taxon>
        <taxon>Pseudomonadati</taxon>
        <taxon>Bacteroidota</taxon>
        <taxon>Cytophagia</taxon>
        <taxon>Cytophagales</taxon>
        <taxon>Spirosomataceae</taxon>
        <taxon>Runella</taxon>
    </lineage>
</organism>
<dbReference type="Proteomes" id="UP000251993">
    <property type="component" value="Plasmid unnamed1"/>
</dbReference>
<name>A0A344TT70_9BACT</name>
<evidence type="ECO:0000313" key="2">
    <source>
        <dbReference type="Proteomes" id="UP000251993"/>
    </source>
</evidence>
<protein>
    <recommendedName>
        <fullName evidence="3">Type VI secretion system, VipA, VC_A0107 or Hcp2</fullName>
    </recommendedName>
</protein>
<gene>
    <name evidence="1" type="ORF">DR864_28640</name>
</gene>
<dbReference type="EMBL" id="CP030851">
    <property type="protein sequence ID" value="AXE21841.1"/>
    <property type="molecule type" value="Genomic_DNA"/>
</dbReference>
<accession>A0A344TT70</accession>
<sequence>MAIEKPQLGGIVIDEGTSEAIKLLHDNKTAIISKFTADSMSQAPVEGIQKLQEAFDHFQPQVDVSHTTEDGQEVNETLSFTSMSAFTVKGMIEQSGYLQELKGKEDDYQTLIKRLMTNKVFQKLLADPVGKAAFVEALNAMIAELDAVDGDK</sequence>
<dbReference type="OrthoDB" id="761425at2"/>
<dbReference type="AlphaFoldDB" id="A0A344TT70"/>
<geneLocation type="plasmid" evidence="1 2">
    <name>unnamed1</name>
</geneLocation>
<reference evidence="1 2" key="1">
    <citation type="submission" date="2018-07" db="EMBL/GenBank/DDBJ databases">
        <title>Genome sequencing of Runella.</title>
        <authorList>
            <person name="Baek M.-G."/>
            <person name="Yi H."/>
        </authorList>
    </citation>
    <scope>NUCLEOTIDE SEQUENCE [LARGE SCALE GENOMIC DNA]</scope>
    <source>
        <strain evidence="1 2">HYN0085</strain>
        <plasmid evidence="1 2">unnamed1</plasmid>
    </source>
</reference>
<dbReference type="RefSeq" id="WP_114070582.1">
    <property type="nucleotide sequence ID" value="NZ_CP030851.1"/>
</dbReference>
<evidence type="ECO:0000313" key="1">
    <source>
        <dbReference type="EMBL" id="AXE21841.1"/>
    </source>
</evidence>